<proteinExistence type="predicted"/>
<dbReference type="AlphaFoldDB" id="A0A9W6KUI9"/>
<reference evidence="3" key="1">
    <citation type="journal article" date="2014" name="Int. J. Syst. Evol. Microbiol.">
        <title>Complete genome sequence of Corynebacterium casei LMG S-19264T (=DSM 44701T), isolated from a smear-ripened cheese.</title>
        <authorList>
            <consortium name="US DOE Joint Genome Institute (JGI-PGF)"/>
            <person name="Walter F."/>
            <person name="Albersmeier A."/>
            <person name="Kalinowski J."/>
            <person name="Ruckert C."/>
        </authorList>
    </citation>
    <scope>NUCLEOTIDE SEQUENCE</scope>
    <source>
        <strain evidence="3">VKM Ac-1321</strain>
    </source>
</reference>
<dbReference type="RefSeq" id="WP_261958635.1">
    <property type="nucleotide sequence ID" value="NZ_BAAAXA010000001.1"/>
</dbReference>
<keyword evidence="4" id="KW-1185">Reference proteome</keyword>
<evidence type="ECO:0000313" key="4">
    <source>
        <dbReference type="Proteomes" id="UP001143480"/>
    </source>
</evidence>
<gene>
    <name evidence="3" type="ORF">GCM10017581_092070</name>
</gene>
<dbReference type="EMBL" id="BSFP01000096">
    <property type="protein sequence ID" value="GLL07455.1"/>
    <property type="molecule type" value="Genomic_DNA"/>
</dbReference>
<dbReference type="Proteomes" id="UP001143480">
    <property type="component" value="Unassembled WGS sequence"/>
</dbReference>
<keyword evidence="2" id="KW-0732">Signal</keyword>
<evidence type="ECO:0000256" key="2">
    <source>
        <dbReference type="SAM" id="SignalP"/>
    </source>
</evidence>
<name>A0A9W6KUI9_9ACTN</name>
<feature type="region of interest" description="Disordered" evidence="1">
    <location>
        <begin position="75"/>
        <end position="94"/>
    </location>
</feature>
<evidence type="ECO:0000313" key="3">
    <source>
        <dbReference type="EMBL" id="GLL07455.1"/>
    </source>
</evidence>
<reference evidence="3" key="2">
    <citation type="submission" date="2023-01" db="EMBL/GenBank/DDBJ databases">
        <authorList>
            <person name="Sun Q."/>
            <person name="Evtushenko L."/>
        </authorList>
    </citation>
    <scope>NUCLEOTIDE SEQUENCE</scope>
    <source>
        <strain evidence="3">VKM Ac-1321</strain>
    </source>
</reference>
<sequence>MRGALIVMAALLLAACDDPATSTGPAAGPPSPSPSVVTYASARDELAAGLDRTAATTSTYAVQVVEDATKQVQGVMSGVSDPARKASSGRSEPSRGIGVTVVEITVIGDDLWSRTGPLDKHWTHMQLSRAPLAAALGFTGIVASVGSAGPALADVQRGGPRSFTGTLDPAKADPTAVIHNAKAQPFPFEATLDEQGYVTMLVLHPAPTIAGMKPATTTVKLSGFGRPVTIAAPPAAEVKEIAEDAYQLYGGR</sequence>
<evidence type="ECO:0000256" key="1">
    <source>
        <dbReference type="SAM" id="MobiDB-lite"/>
    </source>
</evidence>
<feature type="signal peptide" evidence="2">
    <location>
        <begin position="1"/>
        <end position="20"/>
    </location>
</feature>
<dbReference type="PROSITE" id="PS51257">
    <property type="entry name" value="PROKAR_LIPOPROTEIN"/>
    <property type="match status" value="1"/>
</dbReference>
<evidence type="ECO:0008006" key="5">
    <source>
        <dbReference type="Google" id="ProtNLM"/>
    </source>
</evidence>
<dbReference type="Gene3D" id="2.50.20.20">
    <property type="match status" value="1"/>
</dbReference>
<comment type="caution">
    <text evidence="3">The sequence shown here is derived from an EMBL/GenBank/DDBJ whole genome shotgun (WGS) entry which is preliminary data.</text>
</comment>
<protein>
    <recommendedName>
        <fullName evidence="5">Lipoprotein</fullName>
    </recommendedName>
</protein>
<feature type="chain" id="PRO_5040845860" description="Lipoprotein" evidence="2">
    <location>
        <begin position="21"/>
        <end position="252"/>
    </location>
</feature>
<organism evidence="3 4">
    <name type="scientific">Dactylosporangium matsuzakiense</name>
    <dbReference type="NCBI Taxonomy" id="53360"/>
    <lineage>
        <taxon>Bacteria</taxon>
        <taxon>Bacillati</taxon>
        <taxon>Actinomycetota</taxon>
        <taxon>Actinomycetes</taxon>
        <taxon>Micromonosporales</taxon>
        <taxon>Micromonosporaceae</taxon>
        <taxon>Dactylosporangium</taxon>
    </lineage>
</organism>
<accession>A0A9W6KUI9</accession>